<comment type="similarity">
    <text evidence="1">Belongs to the cytidine and deoxycytidylate deaminase family. ADAT2 subfamily.</text>
</comment>
<evidence type="ECO:0000256" key="7">
    <source>
        <dbReference type="ARBA" id="ARBA00048045"/>
    </source>
</evidence>
<dbReference type="InterPro" id="IPR058535">
    <property type="entry name" value="MafB19-deam"/>
</dbReference>
<dbReference type="InterPro" id="IPR002125">
    <property type="entry name" value="CMP_dCMP_dom"/>
</dbReference>
<dbReference type="PANTHER" id="PTHR11079">
    <property type="entry name" value="CYTOSINE DEAMINASE FAMILY MEMBER"/>
    <property type="match status" value="1"/>
</dbReference>
<feature type="active site" description="Proton donor" evidence="8">
    <location>
        <position position="69"/>
    </location>
</feature>
<evidence type="ECO:0000256" key="1">
    <source>
        <dbReference type="ARBA" id="ARBA00010669"/>
    </source>
</evidence>
<feature type="domain" description="CMP/dCMP-type deaminase" evidence="9">
    <location>
        <begin position="16"/>
        <end position="127"/>
    </location>
</feature>
<evidence type="ECO:0000256" key="8">
    <source>
        <dbReference type="HAMAP-Rule" id="MF_00972"/>
    </source>
</evidence>
<dbReference type="PROSITE" id="PS00903">
    <property type="entry name" value="CYT_DCMP_DEAMINASES_1"/>
    <property type="match status" value="1"/>
</dbReference>
<keyword evidence="6 8" id="KW-0862">Zinc</keyword>
<evidence type="ECO:0000256" key="3">
    <source>
        <dbReference type="ARBA" id="ARBA00022694"/>
    </source>
</evidence>
<keyword evidence="4 8" id="KW-0479">Metal-binding</keyword>
<evidence type="ECO:0000313" key="10">
    <source>
        <dbReference type="EMBL" id="EAQ31391.1"/>
    </source>
</evidence>
<comment type="function">
    <text evidence="8">Catalyzes the deamination of adenosine to inosine at the wobble position 34 of tRNA(Arg2).</text>
</comment>
<dbReference type="InterPro" id="IPR016193">
    <property type="entry name" value="Cytidine_deaminase-like"/>
</dbReference>
<sequence>MWMSFILVCAKIAAMTTDEIYMQRALELAHKAADEDEVPVGAVLVLNDMIVGEGYNQVITLSDPSAHAEAQAIRAAGKNVDNYRLTDSTLYVTLEPCAMCAGLITHARVKRLVFGAPDPRTGATGTAIEVLNHVSMNHRVEVTSGVLAEPCGDILRQFFRARRKKASTDSSTGDSKGND</sequence>
<comment type="cofactor">
    <cofactor evidence="8">
        <name>Zn(2+)</name>
        <dbReference type="ChEBI" id="CHEBI:29105"/>
    </cofactor>
    <text evidence="8">Binds 1 zinc ion per subunit.</text>
</comment>
<reference evidence="10 11" key="1">
    <citation type="submission" date="2006-01" db="EMBL/GenBank/DDBJ databases">
        <authorList>
            <person name="Brettar I."/>
            <person name="Hofle M."/>
            <person name="Ferriera S."/>
            <person name="Johnson J."/>
            <person name="Kravitz S."/>
            <person name="Halpern A."/>
            <person name="Remington K."/>
            <person name="Beeson K."/>
            <person name="Tran B."/>
            <person name="Rogers Y.-H."/>
            <person name="Friedman R."/>
            <person name="Venter J.C."/>
        </authorList>
    </citation>
    <scope>NUCLEOTIDE SEQUENCE [LARGE SCALE GENOMIC DNA]</scope>
    <source>
        <strain evidence="10 11">OS145</strain>
    </source>
</reference>
<evidence type="ECO:0000259" key="9">
    <source>
        <dbReference type="PROSITE" id="PS51747"/>
    </source>
</evidence>
<evidence type="ECO:0000313" key="11">
    <source>
        <dbReference type="Proteomes" id="UP000016543"/>
    </source>
</evidence>
<dbReference type="CDD" id="cd01285">
    <property type="entry name" value="nucleoside_deaminase"/>
    <property type="match status" value="1"/>
</dbReference>
<dbReference type="InterPro" id="IPR016192">
    <property type="entry name" value="APOBEC/CMP_deaminase_Zn-bd"/>
</dbReference>
<evidence type="ECO:0000256" key="6">
    <source>
        <dbReference type="ARBA" id="ARBA00022833"/>
    </source>
</evidence>
<dbReference type="InterPro" id="IPR028883">
    <property type="entry name" value="tRNA_aden_deaminase"/>
</dbReference>
<comment type="caution">
    <text evidence="10">The sequence shown here is derived from an EMBL/GenBank/DDBJ whole genome shotgun (WGS) entry which is preliminary data.</text>
</comment>
<organism evidence="10 11">
    <name type="scientific">Idiomarina baltica OS145</name>
    <dbReference type="NCBI Taxonomy" id="314276"/>
    <lineage>
        <taxon>Bacteria</taxon>
        <taxon>Pseudomonadati</taxon>
        <taxon>Pseudomonadota</taxon>
        <taxon>Gammaproteobacteria</taxon>
        <taxon>Alteromonadales</taxon>
        <taxon>Idiomarinaceae</taxon>
        <taxon>Idiomarina</taxon>
    </lineage>
</organism>
<evidence type="ECO:0000256" key="5">
    <source>
        <dbReference type="ARBA" id="ARBA00022801"/>
    </source>
</evidence>
<dbReference type="EMBL" id="AAMX01000017">
    <property type="protein sequence ID" value="EAQ31391.1"/>
    <property type="molecule type" value="Genomic_DNA"/>
</dbReference>
<comment type="catalytic activity">
    <reaction evidence="7 8">
        <text>adenosine(34) in tRNA + H2O + H(+) = inosine(34) in tRNA + NH4(+)</text>
        <dbReference type="Rhea" id="RHEA:43168"/>
        <dbReference type="Rhea" id="RHEA-COMP:10373"/>
        <dbReference type="Rhea" id="RHEA-COMP:10374"/>
        <dbReference type="ChEBI" id="CHEBI:15377"/>
        <dbReference type="ChEBI" id="CHEBI:15378"/>
        <dbReference type="ChEBI" id="CHEBI:28938"/>
        <dbReference type="ChEBI" id="CHEBI:74411"/>
        <dbReference type="ChEBI" id="CHEBI:82852"/>
        <dbReference type="EC" id="3.5.4.33"/>
    </reaction>
</comment>
<dbReference type="NCBIfam" id="NF008113">
    <property type="entry name" value="PRK10860.1"/>
    <property type="match status" value="1"/>
</dbReference>
<dbReference type="HAMAP" id="MF_00972">
    <property type="entry name" value="tRNA_aden_deaminase"/>
    <property type="match status" value="1"/>
</dbReference>
<feature type="binding site" evidence="8">
    <location>
        <position position="100"/>
    </location>
    <ligand>
        <name>Zn(2+)</name>
        <dbReference type="ChEBI" id="CHEBI:29105"/>
        <note>catalytic</note>
    </ligand>
</feature>
<protein>
    <recommendedName>
        <fullName evidence="8">tRNA-specific adenosine deaminase</fullName>
        <ecNumber evidence="8">3.5.4.33</ecNumber>
    </recommendedName>
</protein>
<evidence type="ECO:0000256" key="2">
    <source>
        <dbReference type="ARBA" id="ARBA00011738"/>
    </source>
</evidence>
<keyword evidence="11" id="KW-1185">Reference proteome</keyword>
<accession>A0ABM9WKG9</accession>
<keyword evidence="5 8" id="KW-0378">Hydrolase</keyword>
<dbReference type="Pfam" id="PF14437">
    <property type="entry name" value="MafB19-deam"/>
    <property type="match status" value="1"/>
</dbReference>
<gene>
    <name evidence="8" type="primary">tadA</name>
    <name evidence="10" type="ORF">OS145_04700</name>
</gene>
<dbReference type="PROSITE" id="PS51747">
    <property type="entry name" value="CYT_DCMP_DEAMINASES_2"/>
    <property type="match status" value="1"/>
</dbReference>
<dbReference type="Gene3D" id="3.40.140.10">
    <property type="entry name" value="Cytidine Deaminase, domain 2"/>
    <property type="match status" value="1"/>
</dbReference>
<comment type="subunit">
    <text evidence="2 8">Homodimer.</text>
</comment>
<keyword evidence="3 8" id="KW-0819">tRNA processing</keyword>
<dbReference type="SUPFAM" id="SSF53927">
    <property type="entry name" value="Cytidine deaminase-like"/>
    <property type="match status" value="1"/>
</dbReference>
<name>A0ABM9WKG9_9GAMM</name>
<dbReference type="Proteomes" id="UP000016543">
    <property type="component" value="Unassembled WGS sequence"/>
</dbReference>
<evidence type="ECO:0000256" key="4">
    <source>
        <dbReference type="ARBA" id="ARBA00022723"/>
    </source>
</evidence>
<dbReference type="EC" id="3.5.4.33" evidence="8"/>
<feature type="binding site" evidence="8">
    <location>
        <position position="97"/>
    </location>
    <ligand>
        <name>Zn(2+)</name>
        <dbReference type="ChEBI" id="CHEBI:29105"/>
        <note>catalytic</note>
    </ligand>
</feature>
<proteinExistence type="inferred from homology"/>
<dbReference type="PANTHER" id="PTHR11079:SF202">
    <property type="entry name" value="TRNA-SPECIFIC ADENOSINE DEAMINASE"/>
    <property type="match status" value="1"/>
</dbReference>
<feature type="binding site" evidence="8">
    <location>
        <position position="67"/>
    </location>
    <ligand>
        <name>Zn(2+)</name>
        <dbReference type="ChEBI" id="CHEBI:29105"/>
        <note>catalytic</note>
    </ligand>
</feature>